<feature type="signal peptide" evidence="1">
    <location>
        <begin position="1"/>
        <end position="23"/>
    </location>
</feature>
<feature type="chain" id="PRO_5025349368" evidence="1">
    <location>
        <begin position="24"/>
        <end position="75"/>
    </location>
</feature>
<keyword evidence="1" id="KW-0732">Signal</keyword>
<reference evidence="2" key="1">
    <citation type="submission" date="2019-12" db="EMBL/GenBank/DDBJ databases">
        <title>An insight into the sialome of adult female Ixodes ricinus ticks feeding for 6 days.</title>
        <authorList>
            <person name="Perner J."/>
            <person name="Ribeiro J.M.C."/>
        </authorList>
    </citation>
    <scope>NUCLEOTIDE SEQUENCE</scope>
    <source>
        <strain evidence="2">Semi-engorged</strain>
        <tissue evidence="2">Salivary glands</tissue>
    </source>
</reference>
<protein>
    <submittedName>
        <fullName evidence="2">Putative secreted protein</fullName>
    </submittedName>
</protein>
<proteinExistence type="predicted"/>
<dbReference type="EMBL" id="GIFC01001290">
    <property type="protein sequence ID" value="MXU83373.1"/>
    <property type="molecule type" value="Transcribed_RNA"/>
</dbReference>
<name>A0A6B0UB86_IXORI</name>
<sequence>MSHLCHVLCHVLLGMYCFTNTHGGPGSGYDIDRGRHESCMPHVSQITSGNAQLFLCNRLRPLSSGRFYSFTPQVL</sequence>
<dbReference type="AlphaFoldDB" id="A0A6B0UB86"/>
<evidence type="ECO:0000256" key="1">
    <source>
        <dbReference type="SAM" id="SignalP"/>
    </source>
</evidence>
<evidence type="ECO:0000313" key="2">
    <source>
        <dbReference type="EMBL" id="MXU83373.1"/>
    </source>
</evidence>
<organism evidence="2">
    <name type="scientific">Ixodes ricinus</name>
    <name type="common">Common tick</name>
    <name type="synonym">Acarus ricinus</name>
    <dbReference type="NCBI Taxonomy" id="34613"/>
    <lineage>
        <taxon>Eukaryota</taxon>
        <taxon>Metazoa</taxon>
        <taxon>Ecdysozoa</taxon>
        <taxon>Arthropoda</taxon>
        <taxon>Chelicerata</taxon>
        <taxon>Arachnida</taxon>
        <taxon>Acari</taxon>
        <taxon>Parasitiformes</taxon>
        <taxon>Ixodida</taxon>
        <taxon>Ixodoidea</taxon>
        <taxon>Ixodidae</taxon>
        <taxon>Ixodinae</taxon>
        <taxon>Ixodes</taxon>
    </lineage>
</organism>
<accession>A0A6B0UB86</accession>